<dbReference type="Pfam" id="PF03786">
    <property type="entry name" value="UxuA"/>
    <property type="match status" value="1"/>
</dbReference>
<name>A0ABN6XYW1_9MICO</name>
<gene>
    <name evidence="11" type="ORF">GCM10025867_10810</name>
</gene>
<evidence type="ECO:0000313" key="12">
    <source>
        <dbReference type="Proteomes" id="UP001321486"/>
    </source>
</evidence>
<evidence type="ECO:0000256" key="10">
    <source>
        <dbReference type="ARBA" id="ARBA00023239"/>
    </source>
</evidence>
<comment type="cofactor">
    <cofactor evidence="2">
        <name>Mn(2+)</name>
        <dbReference type="ChEBI" id="CHEBI:29035"/>
    </cofactor>
</comment>
<accession>A0ABN6XYW1</accession>
<protein>
    <recommendedName>
        <fullName evidence="7">mannonate dehydratase</fullName>
        <ecNumber evidence="7">4.2.1.8</ecNumber>
    </recommendedName>
</protein>
<dbReference type="Proteomes" id="UP001321486">
    <property type="component" value="Chromosome"/>
</dbReference>
<dbReference type="EC" id="4.2.1.8" evidence="7"/>
<keyword evidence="8" id="KW-0408">Iron</keyword>
<reference evidence="12" key="1">
    <citation type="journal article" date="2019" name="Int. J. Syst. Evol. Microbiol.">
        <title>The Global Catalogue of Microorganisms (GCM) 10K type strain sequencing project: providing services to taxonomists for standard genome sequencing and annotation.</title>
        <authorList>
            <consortium name="The Broad Institute Genomics Platform"/>
            <consortium name="The Broad Institute Genome Sequencing Center for Infectious Disease"/>
            <person name="Wu L."/>
            <person name="Ma J."/>
        </authorList>
    </citation>
    <scope>NUCLEOTIDE SEQUENCE [LARGE SCALE GENOMIC DNA]</scope>
    <source>
        <strain evidence="12">NBRC 108728</strain>
    </source>
</reference>
<comment type="function">
    <text evidence="4">Catalyzes the dehydration of D-mannonate.</text>
</comment>
<evidence type="ECO:0000313" key="11">
    <source>
        <dbReference type="EMBL" id="BDZ48840.1"/>
    </source>
</evidence>
<comment type="catalytic activity">
    <reaction evidence="1">
        <text>D-mannonate = 2-dehydro-3-deoxy-D-gluconate + H2O</text>
        <dbReference type="Rhea" id="RHEA:20097"/>
        <dbReference type="ChEBI" id="CHEBI:15377"/>
        <dbReference type="ChEBI" id="CHEBI:17767"/>
        <dbReference type="ChEBI" id="CHEBI:57990"/>
        <dbReference type="EC" id="4.2.1.8"/>
    </reaction>
</comment>
<dbReference type="InterPro" id="IPR036237">
    <property type="entry name" value="Xyl_isomerase-like_sf"/>
</dbReference>
<evidence type="ECO:0000256" key="2">
    <source>
        <dbReference type="ARBA" id="ARBA00001936"/>
    </source>
</evidence>
<evidence type="ECO:0000256" key="1">
    <source>
        <dbReference type="ARBA" id="ARBA00001794"/>
    </source>
</evidence>
<evidence type="ECO:0000256" key="5">
    <source>
        <dbReference type="ARBA" id="ARBA00004892"/>
    </source>
</evidence>
<evidence type="ECO:0000256" key="6">
    <source>
        <dbReference type="ARBA" id="ARBA00007389"/>
    </source>
</evidence>
<dbReference type="PANTHER" id="PTHR30387">
    <property type="entry name" value="MANNONATE DEHYDRATASE"/>
    <property type="match status" value="1"/>
</dbReference>
<sequence>MKVGFGIHGPRLTDTTLAFARQIGATHVVAHIVGGRPTDSFEKLTSAPGFTTYGDDPRYTLDGLLEIKERVEAHDLHLFSVENFEPADWYDVLLDGPQRDRQMAKVSEIVRNVGAAGIPSLGYNFSIAGVWGRPDTPSARGGALSATYADTPQTPIPKGMVWNAVYDQELYDRSLASGDFLDPISSDQLWDRYSRFLREILPVAEAAGVTMALHPDDPPLETLRGTPRLVWRGEMYERVLSLSDSPRNAMEFCVGTLSEMPDQDIYEIVERFVATGRIQYVHLRNVSGRVPNYRETFIDDGDTDLQRVLAILRDGGYDGVVIPDHTPHPGTSSPWETGMAYAVGWIRASLRALGALDD</sequence>
<dbReference type="InterPro" id="IPR004628">
    <property type="entry name" value="Man_deHydtase"/>
</dbReference>
<comment type="pathway">
    <text evidence="5">Carbohydrate metabolism; pentose and glucuronate interconversion.</text>
</comment>
<organism evidence="11 12">
    <name type="scientific">Frondihabitans sucicola</name>
    <dbReference type="NCBI Taxonomy" id="1268041"/>
    <lineage>
        <taxon>Bacteria</taxon>
        <taxon>Bacillati</taxon>
        <taxon>Actinomycetota</taxon>
        <taxon>Actinomycetes</taxon>
        <taxon>Micrococcales</taxon>
        <taxon>Microbacteriaceae</taxon>
        <taxon>Frondihabitans</taxon>
    </lineage>
</organism>
<dbReference type="PANTHER" id="PTHR30387:SF2">
    <property type="entry name" value="MANNONATE DEHYDRATASE"/>
    <property type="match status" value="1"/>
</dbReference>
<evidence type="ECO:0000256" key="4">
    <source>
        <dbReference type="ARBA" id="ARBA00002713"/>
    </source>
</evidence>
<proteinExistence type="inferred from homology"/>
<evidence type="ECO:0000256" key="8">
    <source>
        <dbReference type="ARBA" id="ARBA00023004"/>
    </source>
</evidence>
<dbReference type="SUPFAM" id="SSF51658">
    <property type="entry name" value="Xylose isomerase-like"/>
    <property type="match status" value="1"/>
</dbReference>
<keyword evidence="12" id="KW-1185">Reference proteome</keyword>
<evidence type="ECO:0000256" key="3">
    <source>
        <dbReference type="ARBA" id="ARBA00001954"/>
    </source>
</evidence>
<dbReference type="EMBL" id="AP027732">
    <property type="protein sequence ID" value="BDZ48840.1"/>
    <property type="molecule type" value="Genomic_DNA"/>
</dbReference>
<dbReference type="RefSeq" id="WP_286345749.1">
    <property type="nucleotide sequence ID" value="NZ_AP027732.1"/>
</dbReference>
<evidence type="ECO:0000256" key="7">
    <source>
        <dbReference type="ARBA" id="ARBA00012927"/>
    </source>
</evidence>
<dbReference type="Gene3D" id="3.20.20.150">
    <property type="entry name" value="Divalent-metal-dependent TIM barrel enzymes"/>
    <property type="match status" value="1"/>
</dbReference>
<comment type="cofactor">
    <cofactor evidence="3">
        <name>Fe(2+)</name>
        <dbReference type="ChEBI" id="CHEBI:29033"/>
    </cofactor>
</comment>
<comment type="similarity">
    <text evidence="6">Belongs to the mannonate dehydratase family.</text>
</comment>
<keyword evidence="10" id="KW-0456">Lyase</keyword>
<keyword evidence="9" id="KW-0464">Manganese</keyword>
<evidence type="ECO:0000256" key="9">
    <source>
        <dbReference type="ARBA" id="ARBA00023211"/>
    </source>
</evidence>